<protein>
    <submittedName>
        <fullName evidence="1">Uncharacterized protein</fullName>
    </submittedName>
</protein>
<dbReference type="Proteomes" id="UP000730482">
    <property type="component" value="Unassembled WGS sequence"/>
</dbReference>
<accession>A0ABS5L7J1</accession>
<dbReference type="RefSeq" id="WP_212021689.1">
    <property type="nucleotide sequence ID" value="NZ_JAAFYZ010000356.1"/>
</dbReference>
<evidence type="ECO:0000313" key="2">
    <source>
        <dbReference type="Proteomes" id="UP000730482"/>
    </source>
</evidence>
<proteinExistence type="predicted"/>
<dbReference type="EMBL" id="JAAFYZ010000356">
    <property type="protein sequence ID" value="MBS2554336.1"/>
    <property type="molecule type" value="Genomic_DNA"/>
</dbReference>
<organism evidence="1 2">
    <name type="scientific">Catenulispora pinistramenti</name>
    <dbReference type="NCBI Taxonomy" id="2705254"/>
    <lineage>
        <taxon>Bacteria</taxon>
        <taxon>Bacillati</taxon>
        <taxon>Actinomycetota</taxon>
        <taxon>Actinomycetes</taxon>
        <taxon>Catenulisporales</taxon>
        <taxon>Catenulisporaceae</taxon>
        <taxon>Catenulispora</taxon>
    </lineage>
</organism>
<comment type="caution">
    <text evidence="1">The sequence shown here is derived from an EMBL/GenBank/DDBJ whole genome shotgun (WGS) entry which is preliminary data.</text>
</comment>
<evidence type="ECO:0000313" key="1">
    <source>
        <dbReference type="EMBL" id="MBS2554336.1"/>
    </source>
</evidence>
<gene>
    <name evidence="1" type="ORF">KGQ19_46525</name>
</gene>
<keyword evidence="2" id="KW-1185">Reference proteome</keyword>
<reference evidence="1 2" key="1">
    <citation type="submission" date="2020-02" db="EMBL/GenBank/DDBJ databases">
        <title>Acidophilic actinobacteria isolated from forest soil.</title>
        <authorList>
            <person name="Golinska P."/>
        </authorList>
    </citation>
    <scope>NUCLEOTIDE SEQUENCE [LARGE SCALE GENOMIC DNA]</scope>
    <source>
        <strain evidence="1 2">NL8</strain>
    </source>
</reference>
<name>A0ABS5L7J1_9ACTN</name>
<sequence>MDTTEVEALLTRLYRSGVPDSGMSVGRRARQWSQIAAITGQASEIASALARRLASEGDGGR</sequence>